<sequence>MEIVNLEMNDSTLLHRVSVEKKTALLKEGINNFKTLLEVGELMREFLKSGEQTVDAGMDLLIRVESLLTIRNDVLFDANKQHIGSSGSIRRRLECYKICFDEFCKEIAPNIEMFLPFTTEQLTEVTRMLEETIGQLASFVEYQFGFNEILSATSEADIDGIYDAVDMYMRETGASVEDLIQMSKELQSVVLACKPRMELFELYPGLLEPFSALVGADLYDCEEIDLQTVRDVVDGKMPVEDFLENLEAMREARGDI</sequence>
<dbReference type="EMBL" id="CACRTV010000057">
    <property type="protein sequence ID" value="VYU45667.1"/>
    <property type="molecule type" value="Genomic_DNA"/>
</dbReference>
<proteinExistence type="predicted"/>
<dbReference type="RefSeq" id="WP_156561709.1">
    <property type="nucleotide sequence ID" value="NZ_CACRTV010000057.1"/>
</dbReference>
<dbReference type="AlphaFoldDB" id="A0A6N3F0P5"/>
<evidence type="ECO:0000313" key="1">
    <source>
        <dbReference type="EMBL" id="VYU45667.1"/>
    </source>
</evidence>
<protein>
    <submittedName>
        <fullName evidence="1">Uncharacterized protein</fullName>
    </submittedName>
</protein>
<name>A0A6N3F0P5_9CLOT</name>
<reference evidence="1" key="1">
    <citation type="submission" date="2019-11" db="EMBL/GenBank/DDBJ databases">
        <authorList>
            <person name="Feng L."/>
        </authorList>
    </citation>
    <scope>NUCLEOTIDE SEQUENCE</scope>
    <source>
        <strain evidence="1">CParaputrificumLFYP93</strain>
    </source>
</reference>
<organism evidence="1">
    <name type="scientific">Clostridium paraputrificum</name>
    <dbReference type="NCBI Taxonomy" id="29363"/>
    <lineage>
        <taxon>Bacteria</taxon>
        <taxon>Bacillati</taxon>
        <taxon>Bacillota</taxon>
        <taxon>Clostridia</taxon>
        <taxon>Eubacteriales</taxon>
        <taxon>Clostridiaceae</taxon>
        <taxon>Clostridium</taxon>
    </lineage>
</organism>
<accession>A0A6N3F0P5</accession>
<gene>
    <name evidence="1" type="ORF">CPLFYP93_02340</name>
</gene>